<dbReference type="EMBL" id="FNTI01000001">
    <property type="protein sequence ID" value="SEC13187.1"/>
    <property type="molecule type" value="Genomic_DNA"/>
</dbReference>
<dbReference type="InterPro" id="IPR006913">
    <property type="entry name" value="CENP-V/GFA"/>
</dbReference>
<dbReference type="SUPFAM" id="SSF51316">
    <property type="entry name" value="Mss4-like"/>
    <property type="match status" value="1"/>
</dbReference>
<evidence type="ECO:0000259" key="4">
    <source>
        <dbReference type="PROSITE" id="PS51891"/>
    </source>
</evidence>
<comment type="similarity">
    <text evidence="1">Belongs to the Gfa family.</text>
</comment>
<dbReference type="GO" id="GO:0016846">
    <property type="term" value="F:carbon-sulfur lyase activity"/>
    <property type="evidence" value="ECO:0007669"/>
    <property type="project" value="InterPro"/>
</dbReference>
<protein>
    <submittedName>
        <fullName evidence="5">Uncharacterized conserved protein</fullName>
    </submittedName>
</protein>
<dbReference type="GO" id="GO:0046872">
    <property type="term" value="F:metal ion binding"/>
    <property type="evidence" value="ECO:0007669"/>
    <property type="project" value="UniProtKB-KW"/>
</dbReference>
<evidence type="ECO:0000256" key="3">
    <source>
        <dbReference type="ARBA" id="ARBA00022833"/>
    </source>
</evidence>
<name>A0A1M7LDU2_9BRAD</name>
<reference evidence="5 6" key="1">
    <citation type="submission" date="2016-10" db="EMBL/GenBank/DDBJ databases">
        <authorList>
            <person name="de Groot N.N."/>
        </authorList>
    </citation>
    <scope>NUCLEOTIDE SEQUENCE [LARGE SCALE GENOMIC DNA]</scope>
    <source>
        <strain evidence="5 6">GAS522</strain>
    </source>
</reference>
<dbReference type="InterPro" id="IPR011057">
    <property type="entry name" value="Mss4-like_sf"/>
</dbReference>
<evidence type="ECO:0000256" key="2">
    <source>
        <dbReference type="ARBA" id="ARBA00022723"/>
    </source>
</evidence>
<dbReference type="PANTHER" id="PTHR28620:SF1">
    <property type="entry name" value="CENP-V_GFA DOMAIN-CONTAINING PROTEIN"/>
    <property type="match status" value="1"/>
</dbReference>
<evidence type="ECO:0000313" key="6">
    <source>
        <dbReference type="Proteomes" id="UP000183208"/>
    </source>
</evidence>
<dbReference type="Pfam" id="PF04828">
    <property type="entry name" value="GFA"/>
    <property type="match status" value="1"/>
</dbReference>
<dbReference type="Proteomes" id="UP000183208">
    <property type="component" value="Unassembled WGS sequence"/>
</dbReference>
<dbReference type="PROSITE" id="PS51891">
    <property type="entry name" value="CENP_V_GFA"/>
    <property type="match status" value="1"/>
</dbReference>
<proteinExistence type="inferred from homology"/>
<sequence length="123" mass="13556">MGLHMPDSKTYTGGCHCGQVRFECTTDMAMVTACNCSICTKKGLHFTFLAPQSFQLRAGEDNLREYLFNKHAIRHQLCLDCGVDVFARGKKPDGTEVVALNVACIDGIDLAKLTMTPIDGRNR</sequence>
<dbReference type="PANTHER" id="PTHR28620">
    <property type="entry name" value="CENTROMERE PROTEIN V"/>
    <property type="match status" value="1"/>
</dbReference>
<dbReference type="Gene3D" id="2.170.150.70">
    <property type="match status" value="1"/>
</dbReference>
<gene>
    <name evidence="5" type="ORF">SAMN05444171_0727</name>
</gene>
<dbReference type="AlphaFoldDB" id="A0A1M7LDU2"/>
<keyword evidence="2" id="KW-0479">Metal-binding</keyword>
<accession>A0A1M7LDU2</accession>
<feature type="domain" description="CENP-V/GFA" evidence="4">
    <location>
        <begin position="11"/>
        <end position="119"/>
    </location>
</feature>
<evidence type="ECO:0000313" key="5">
    <source>
        <dbReference type="EMBL" id="SEC13187.1"/>
    </source>
</evidence>
<organism evidence="5 6">
    <name type="scientific">Bradyrhizobium lablabi</name>
    <dbReference type="NCBI Taxonomy" id="722472"/>
    <lineage>
        <taxon>Bacteria</taxon>
        <taxon>Pseudomonadati</taxon>
        <taxon>Pseudomonadota</taxon>
        <taxon>Alphaproteobacteria</taxon>
        <taxon>Hyphomicrobiales</taxon>
        <taxon>Nitrobacteraceae</taxon>
        <taxon>Bradyrhizobium</taxon>
    </lineage>
</organism>
<dbReference type="InterPro" id="IPR052355">
    <property type="entry name" value="CENP-V-like"/>
</dbReference>
<keyword evidence="3" id="KW-0862">Zinc</keyword>
<evidence type="ECO:0000256" key="1">
    <source>
        <dbReference type="ARBA" id="ARBA00005495"/>
    </source>
</evidence>